<organism evidence="3 4">
    <name type="scientific">Novipirellula galeiformis</name>
    <dbReference type="NCBI Taxonomy" id="2528004"/>
    <lineage>
        <taxon>Bacteria</taxon>
        <taxon>Pseudomonadati</taxon>
        <taxon>Planctomycetota</taxon>
        <taxon>Planctomycetia</taxon>
        <taxon>Pirellulales</taxon>
        <taxon>Pirellulaceae</taxon>
        <taxon>Novipirellula</taxon>
    </lineage>
</organism>
<feature type="active site" description="Proton donor" evidence="2">
    <location>
        <position position="231"/>
    </location>
</feature>
<comment type="similarity">
    <text evidence="2">Belongs to the EIF-2B alpha/beta/delta subunits family. MtnA subfamily.</text>
</comment>
<sequence length="340" mass="36689">MMTETLAFTDGCLELIDQTRLPAELVIRRCQSVDETFDAIKRLVVRGAPAIGIAAAYGVLLARDPDGSVSRQSYYDAIDHLAKSRPTAVNLFWALDRMKAVIDSVPRDEPLAARLLREATAIHDEDRQMCRDIGRHGATLLANCHRVLTHCNAGGLATSMWGTALAPIYHLHAAGHAIEVFADETRPLLQGARLTAWELAEAGVPVTVLTDSMAGSLLKSGQIDAVIVGADRIAANGDAANKIGTYPLAVLARYHQIPFYVAAPSSTFDRHLADGALIPIEHRDRDEVARPYGVQLVPDAAKVINPAFDVTPADLITAIVTEKGIIAEPNQEKLASQLGW</sequence>
<dbReference type="EC" id="5.3.1.23" evidence="2"/>
<dbReference type="FunFam" id="1.20.120.420:FF:000003">
    <property type="entry name" value="Methylthioribose-1-phosphate isomerase"/>
    <property type="match status" value="1"/>
</dbReference>
<evidence type="ECO:0000256" key="1">
    <source>
        <dbReference type="ARBA" id="ARBA00023235"/>
    </source>
</evidence>
<feature type="binding site" evidence="2">
    <location>
        <begin position="46"/>
        <end position="48"/>
    </location>
    <ligand>
        <name>substrate</name>
    </ligand>
</feature>
<dbReference type="NCBIfam" id="TIGR00512">
    <property type="entry name" value="salvage_mtnA"/>
    <property type="match status" value="1"/>
</dbReference>
<dbReference type="NCBIfam" id="TIGR00524">
    <property type="entry name" value="eIF-2B_rel"/>
    <property type="match status" value="1"/>
</dbReference>
<dbReference type="FunFam" id="3.40.50.10470:FF:000006">
    <property type="entry name" value="Methylthioribose-1-phosphate isomerase"/>
    <property type="match status" value="1"/>
</dbReference>
<dbReference type="SUPFAM" id="SSF100950">
    <property type="entry name" value="NagB/RpiA/CoA transferase-like"/>
    <property type="match status" value="1"/>
</dbReference>
<dbReference type="NCBIfam" id="NF004326">
    <property type="entry name" value="PRK05720.1"/>
    <property type="match status" value="1"/>
</dbReference>
<dbReference type="UniPathway" id="UPA00904">
    <property type="reaction ID" value="UER00874"/>
</dbReference>
<comment type="pathway">
    <text evidence="2">Amino-acid biosynthesis; L-methionine biosynthesis via salvage pathway; L-methionine from S-methyl-5-thio-alpha-D-ribose 1-phosphate: step 1/6.</text>
</comment>
<keyword evidence="4" id="KW-1185">Reference proteome</keyword>
<dbReference type="Gene3D" id="3.40.50.10470">
    <property type="entry name" value="Translation initiation factor eif-2b, domain 2"/>
    <property type="match status" value="1"/>
</dbReference>
<comment type="function">
    <text evidence="2">Catalyzes the interconversion of methylthioribose-1-phosphate (MTR-1-P) into methylthioribulose-1-phosphate (MTRu-1-P).</text>
</comment>
<feature type="binding site" evidence="2">
    <location>
        <position position="190"/>
    </location>
    <ligand>
        <name>substrate</name>
    </ligand>
</feature>
<reference evidence="3 4" key="1">
    <citation type="submission" date="2019-02" db="EMBL/GenBank/DDBJ databases">
        <title>Deep-cultivation of Planctomycetes and their phenomic and genomic characterization uncovers novel biology.</title>
        <authorList>
            <person name="Wiegand S."/>
            <person name="Jogler M."/>
            <person name="Boedeker C."/>
            <person name="Pinto D."/>
            <person name="Vollmers J."/>
            <person name="Rivas-Marin E."/>
            <person name="Kohn T."/>
            <person name="Peeters S.H."/>
            <person name="Heuer A."/>
            <person name="Rast P."/>
            <person name="Oberbeckmann S."/>
            <person name="Bunk B."/>
            <person name="Jeske O."/>
            <person name="Meyerdierks A."/>
            <person name="Storesund J.E."/>
            <person name="Kallscheuer N."/>
            <person name="Luecker S."/>
            <person name="Lage O.M."/>
            <person name="Pohl T."/>
            <person name="Merkel B.J."/>
            <person name="Hornburger P."/>
            <person name="Mueller R.-W."/>
            <person name="Bruemmer F."/>
            <person name="Labrenz M."/>
            <person name="Spormann A.M."/>
            <person name="Op Den Camp H."/>
            <person name="Overmann J."/>
            <person name="Amann R."/>
            <person name="Jetten M.S.M."/>
            <person name="Mascher T."/>
            <person name="Medema M.H."/>
            <person name="Devos D.P."/>
            <person name="Kaster A.-K."/>
            <person name="Ovreas L."/>
            <person name="Rohde M."/>
            <person name="Galperin M.Y."/>
            <person name="Jogler C."/>
        </authorList>
    </citation>
    <scope>NUCLEOTIDE SEQUENCE [LARGE SCALE GENOMIC DNA]</scope>
    <source>
        <strain evidence="3 4">Pla52o</strain>
    </source>
</reference>
<dbReference type="InterPro" id="IPR005251">
    <property type="entry name" value="IF-M1Pi"/>
</dbReference>
<gene>
    <name evidence="2 3" type="primary">mtnA</name>
    <name evidence="3" type="ORF">Pla52o_25310</name>
</gene>
<dbReference type="GO" id="GO:0046523">
    <property type="term" value="F:S-methyl-5-thioribose-1-phosphate isomerase activity"/>
    <property type="evidence" value="ECO:0007669"/>
    <property type="project" value="UniProtKB-UniRule"/>
</dbReference>
<evidence type="ECO:0000313" key="3">
    <source>
        <dbReference type="EMBL" id="TWU22997.1"/>
    </source>
</evidence>
<dbReference type="OrthoDB" id="9803436at2"/>
<dbReference type="PANTHER" id="PTHR43475">
    <property type="entry name" value="METHYLTHIORIBOSE-1-PHOSPHATE ISOMERASE"/>
    <property type="match status" value="1"/>
</dbReference>
<dbReference type="EMBL" id="SJPT01000004">
    <property type="protein sequence ID" value="TWU22997.1"/>
    <property type="molecule type" value="Genomic_DNA"/>
</dbReference>
<keyword evidence="2" id="KW-0486">Methionine biosynthesis</keyword>
<dbReference type="InterPro" id="IPR027363">
    <property type="entry name" value="M1Pi_N"/>
</dbReference>
<feature type="binding site" evidence="2">
    <location>
        <begin position="241"/>
        <end position="242"/>
    </location>
    <ligand>
        <name>substrate</name>
    </ligand>
</feature>
<comment type="catalytic activity">
    <reaction evidence="2">
        <text>5-(methylsulfanyl)-alpha-D-ribose 1-phosphate = 5-(methylsulfanyl)-D-ribulose 1-phosphate</text>
        <dbReference type="Rhea" id="RHEA:19989"/>
        <dbReference type="ChEBI" id="CHEBI:58533"/>
        <dbReference type="ChEBI" id="CHEBI:58548"/>
        <dbReference type="EC" id="5.3.1.23"/>
    </reaction>
</comment>
<proteinExistence type="inferred from homology"/>
<feature type="site" description="Transition state stabilizer" evidence="2">
    <location>
        <position position="151"/>
    </location>
</feature>
<dbReference type="Proteomes" id="UP000316304">
    <property type="component" value="Unassembled WGS sequence"/>
</dbReference>
<dbReference type="InterPro" id="IPR037171">
    <property type="entry name" value="NagB/RpiA_transferase-like"/>
</dbReference>
<keyword evidence="2" id="KW-0028">Amino-acid biosynthesis</keyword>
<dbReference type="InterPro" id="IPR011559">
    <property type="entry name" value="Initiation_fac_2B_a/b/d"/>
</dbReference>
<evidence type="ECO:0000313" key="4">
    <source>
        <dbReference type="Proteomes" id="UP000316304"/>
    </source>
</evidence>
<feature type="binding site" evidence="2">
    <location>
        <position position="85"/>
    </location>
    <ligand>
        <name>substrate</name>
    </ligand>
</feature>
<dbReference type="PANTHER" id="PTHR43475:SF1">
    <property type="entry name" value="METHYLTHIORIBOSE-1-PHOSPHATE ISOMERASE"/>
    <property type="match status" value="1"/>
</dbReference>
<dbReference type="AlphaFoldDB" id="A0A5C6CGY0"/>
<protein>
    <recommendedName>
        <fullName evidence="2">Methylthioribose-1-phosphate isomerase</fullName>
        <shortName evidence="2">M1Pi</shortName>
        <shortName evidence="2">MTR-1-P isomerase</shortName>
        <ecNumber evidence="2">5.3.1.23</ecNumber>
    </recommendedName>
    <alternativeName>
        <fullName evidence="2">S-methyl-5-thioribose-1-phosphate isomerase</fullName>
    </alternativeName>
</protein>
<name>A0A5C6CGY0_9BACT</name>
<evidence type="ECO:0000256" key="2">
    <source>
        <dbReference type="HAMAP-Rule" id="MF_01678"/>
    </source>
</evidence>
<dbReference type="Pfam" id="PF01008">
    <property type="entry name" value="IF-2B"/>
    <property type="match status" value="1"/>
</dbReference>
<keyword evidence="1 2" id="KW-0413">Isomerase</keyword>
<dbReference type="GO" id="GO:0019509">
    <property type="term" value="P:L-methionine salvage from methylthioadenosine"/>
    <property type="evidence" value="ECO:0007669"/>
    <property type="project" value="UniProtKB-UniRule"/>
</dbReference>
<dbReference type="HAMAP" id="MF_01678">
    <property type="entry name" value="Salvage_MtnA"/>
    <property type="match status" value="1"/>
</dbReference>
<dbReference type="Gene3D" id="1.20.120.420">
    <property type="entry name" value="translation initiation factor eif-2b, domain 1"/>
    <property type="match status" value="1"/>
</dbReference>
<dbReference type="InterPro" id="IPR000649">
    <property type="entry name" value="IF-2B-related"/>
</dbReference>
<comment type="caution">
    <text evidence="3">The sequence shown here is derived from an EMBL/GenBank/DDBJ whole genome shotgun (WGS) entry which is preliminary data.</text>
</comment>
<dbReference type="InterPro" id="IPR042529">
    <property type="entry name" value="IF_2B-like_C"/>
</dbReference>
<dbReference type="RefSeq" id="WP_146594798.1">
    <property type="nucleotide sequence ID" value="NZ_SJPT01000004.1"/>
</dbReference>
<accession>A0A5C6CGY0</accession>